<sequence length="536" mass="61030">MFFNNSDQNFQGNTPLGYQFGGAFTFGQSDRTDWVKRDDQIESKTEQVLDCKKFKDTQTQAEKFRQTKQKTSRSNFSRDDRIKPIKSPNPPVGKYNLHKQLILDEENIKNIQDKAQQEKKKAQFTIQTSLGKIKPNGEIDTHPTWVNGKDQQFREDPIGPGSYNPNIPGRSQVPISFGYKETFNWTKDGPSPDKYYNSETFSQFRTTTSWQDTKHRKNGFGSAPKNVWPKSIDLGPGQYQPNELAKGLTISFPKSERQYYKATDIPGPGTYAPKNVNVKKAFSIGHKYIPFKTSEFYVPGPGTYNQKLPSNSKLISMPKDKRQDLVTRESTLKPGPGQYIQNTDTIKSKDVPIENQHGFGVAKRYELADDDNLQIPEKSEQQKQEEREIIGFSTLGGPKYSMRQKNEKQTINQNPSPGKYEPDYDYKYGQQSNYKPPYHYTIPKTAVPSMGLSNRSDPTISKFKEIGPGSYTALPSQSGPRVSMPKAARFPIREPEDVGPGSYKIGTTIGLIPKYHFEKQKDQLETSLTQFDKFHK</sequence>
<evidence type="ECO:0000313" key="3">
    <source>
        <dbReference type="Proteomes" id="UP000692954"/>
    </source>
</evidence>
<comment type="caution">
    <text evidence="2">The sequence shown here is derived from an EMBL/GenBank/DDBJ whole genome shotgun (WGS) entry which is preliminary data.</text>
</comment>
<accession>A0A8S1ME96</accession>
<dbReference type="Proteomes" id="UP000692954">
    <property type="component" value="Unassembled WGS sequence"/>
</dbReference>
<dbReference type="PANTHER" id="PTHR21580">
    <property type="entry name" value="SHIPPO-1-RELATED"/>
    <property type="match status" value="1"/>
</dbReference>
<reference evidence="2" key="1">
    <citation type="submission" date="2021-01" db="EMBL/GenBank/DDBJ databases">
        <authorList>
            <consortium name="Genoscope - CEA"/>
            <person name="William W."/>
        </authorList>
    </citation>
    <scope>NUCLEOTIDE SEQUENCE</scope>
</reference>
<evidence type="ECO:0000313" key="2">
    <source>
        <dbReference type="EMBL" id="CAD8076932.1"/>
    </source>
</evidence>
<dbReference type="OrthoDB" id="285477at2759"/>
<keyword evidence="3" id="KW-1185">Reference proteome</keyword>
<dbReference type="AlphaFoldDB" id="A0A8S1ME96"/>
<organism evidence="2 3">
    <name type="scientific">Paramecium sonneborni</name>
    <dbReference type="NCBI Taxonomy" id="65129"/>
    <lineage>
        <taxon>Eukaryota</taxon>
        <taxon>Sar</taxon>
        <taxon>Alveolata</taxon>
        <taxon>Ciliophora</taxon>
        <taxon>Intramacronucleata</taxon>
        <taxon>Oligohymenophorea</taxon>
        <taxon>Peniculida</taxon>
        <taxon>Parameciidae</taxon>
        <taxon>Paramecium</taxon>
    </lineage>
</organism>
<dbReference type="PANTHER" id="PTHR21580:SF60">
    <property type="entry name" value="SPERM-TAIL PG-RICH REPEAT-CONTAINING PROTEIN 2"/>
    <property type="match status" value="1"/>
</dbReference>
<dbReference type="Pfam" id="PF07004">
    <property type="entry name" value="SHIPPO-rpt"/>
    <property type="match status" value="2"/>
</dbReference>
<name>A0A8S1ME96_9CILI</name>
<dbReference type="InterPro" id="IPR051291">
    <property type="entry name" value="CIMAP"/>
</dbReference>
<feature type="region of interest" description="Disordered" evidence="1">
    <location>
        <begin position="393"/>
        <end position="420"/>
    </location>
</feature>
<feature type="region of interest" description="Disordered" evidence="1">
    <location>
        <begin position="60"/>
        <end position="95"/>
    </location>
</feature>
<evidence type="ECO:0000256" key="1">
    <source>
        <dbReference type="SAM" id="MobiDB-lite"/>
    </source>
</evidence>
<dbReference type="EMBL" id="CAJJDN010000035">
    <property type="protein sequence ID" value="CAD8076932.1"/>
    <property type="molecule type" value="Genomic_DNA"/>
</dbReference>
<gene>
    <name evidence="2" type="ORF">PSON_ATCC_30995.1.T0350241</name>
</gene>
<protein>
    <submittedName>
        <fullName evidence="2">Uncharacterized protein</fullName>
    </submittedName>
</protein>
<proteinExistence type="predicted"/>
<dbReference type="InterPro" id="IPR010736">
    <property type="entry name" value="SHIPPO-rpt"/>
</dbReference>